<organism evidence="1 2">
    <name type="scientific">Tectimicrobiota bacterium</name>
    <dbReference type="NCBI Taxonomy" id="2528274"/>
    <lineage>
        <taxon>Bacteria</taxon>
        <taxon>Pseudomonadati</taxon>
        <taxon>Nitrospinota/Tectimicrobiota group</taxon>
        <taxon>Candidatus Tectimicrobiota</taxon>
    </lineage>
</organism>
<evidence type="ECO:0000313" key="2">
    <source>
        <dbReference type="Proteomes" id="UP000712673"/>
    </source>
</evidence>
<proteinExistence type="predicted"/>
<gene>
    <name evidence="1" type="ORF">FJZ47_21360</name>
</gene>
<dbReference type="Proteomes" id="UP000712673">
    <property type="component" value="Unassembled WGS sequence"/>
</dbReference>
<protein>
    <submittedName>
        <fullName evidence="1">Uncharacterized protein</fullName>
    </submittedName>
</protein>
<accession>A0A938B4D9</accession>
<feature type="non-terminal residue" evidence="1">
    <location>
        <position position="60"/>
    </location>
</feature>
<comment type="caution">
    <text evidence="1">The sequence shown here is derived from an EMBL/GenBank/DDBJ whole genome shotgun (WGS) entry which is preliminary data.</text>
</comment>
<dbReference type="AlphaFoldDB" id="A0A938B4D9"/>
<dbReference type="EMBL" id="VGLS01000867">
    <property type="protein sequence ID" value="MBM3226321.1"/>
    <property type="molecule type" value="Genomic_DNA"/>
</dbReference>
<name>A0A938B4D9_UNCTE</name>
<reference evidence="1" key="1">
    <citation type="submission" date="2019-03" db="EMBL/GenBank/DDBJ databases">
        <title>Lake Tanganyika Metagenome-Assembled Genomes (MAGs).</title>
        <authorList>
            <person name="Tran P."/>
        </authorList>
    </citation>
    <scope>NUCLEOTIDE SEQUENCE</scope>
    <source>
        <strain evidence="1">K_DeepCast_65m_m2_066</strain>
    </source>
</reference>
<sequence length="60" mass="7084">MTFEEILSQAMALLQRQGRVSYRALKRQFDLDEAYVEDVKLELIEVHQVAVDQDNTMLVW</sequence>
<evidence type="ECO:0000313" key="1">
    <source>
        <dbReference type="EMBL" id="MBM3226321.1"/>
    </source>
</evidence>